<keyword evidence="1" id="KW-0472">Membrane</keyword>
<accession>A0A3M4AT77</accession>
<evidence type="ECO:0000256" key="1">
    <source>
        <dbReference type="SAM" id="Phobius"/>
    </source>
</evidence>
<dbReference type="AlphaFoldDB" id="A0A3M4AT77"/>
<evidence type="ECO:0000313" key="2">
    <source>
        <dbReference type="EMBL" id="RMP09426.1"/>
    </source>
</evidence>
<proteinExistence type="predicted"/>
<gene>
    <name evidence="2" type="ORF">ALQ30_200282</name>
</gene>
<reference evidence="2 3" key="1">
    <citation type="submission" date="2018-08" db="EMBL/GenBank/DDBJ databases">
        <title>Recombination of ecologically and evolutionarily significant loci maintains genetic cohesion in the Pseudomonas syringae species complex.</title>
        <authorList>
            <person name="Dillon M."/>
            <person name="Thakur S."/>
            <person name="Almeida R.N.D."/>
            <person name="Weir B.S."/>
            <person name="Guttman D.S."/>
        </authorList>
    </citation>
    <scope>NUCLEOTIDE SEQUENCE [LARGE SCALE GENOMIC DNA]</scope>
    <source>
        <strain evidence="2 3">ICMP 3706</strain>
    </source>
</reference>
<dbReference type="Proteomes" id="UP000281604">
    <property type="component" value="Unassembled WGS sequence"/>
</dbReference>
<dbReference type="EMBL" id="RBQE01000198">
    <property type="protein sequence ID" value="RMP09426.1"/>
    <property type="molecule type" value="Genomic_DNA"/>
</dbReference>
<protein>
    <submittedName>
        <fullName evidence="2">Uncharacterized protein</fullName>
    </submittedName>
</protein>
<evidence type="ECO:0000313" key="3">
    <source>
        <dbReference type="Proteomes" id="UP000281604"/>
    </source>
</evidence>
<feature type="transmembrane region" description="Helical" evidence="1">
    <location>
        <begin position="12"/>
        <end position="34"/>
    </location>
</feature>
<comment type="caution">
    <text evidence="2">The sequence shown here is derived from an EMBL/GenBank/DDBJ whole genome shotgun (WGS) entry which is preliminary data.</text>
</comment>
<name>A0A3M4AT77_9PSED</name>
<keyword evidence="1" id="KW-1133">Transmembrane helix</keyword>
<sequence>MPFFCEGLMRIGFLCGHWVDTELMIIYLLMGFWVDFRRFRSLPYSCPSASASGAGLPATSQTVQTLLLGFRPFAVQCLKRNDGQRFSAPFKSSIFHITPCVVNLGIPNLAHCCTPSQ</sequence>
<keyword evidence="1" id="KW-0812">Transmembrane</keyword>
<organism evidence="2 3">
    <name type="scientific">Pseudomonas syringae pv. persicae</name>
    <dbReference type="NCBI Taxonomy" id="237306"/>
    <lineage>
        <taxon>Bacteria</taxon>
        <taxon>Pseudomonadati</taxon>
        <taxon>Pseudomonadota</taxon>
        <taxon>Gammaproteobacteria</taxon>
        <taxon>Pseudomonadales</taxon>
        <taxon>Pseudomonadaceae</taxon>
        <taxon>Pseudomonas</taxon>
    </lineage>
</organism>